<proteinExistence type="predicted"/>
<sequence length="466" mass="55901">MNKVKNEHYQKLEGILKEKNLGEISNFEFKYQGFHNYTYIATINNIDYQVRISKSDVFKDKKNEFKYYEDHKDTLFINEEILVRKWFKGTTLDQVKLTEEIQLAVLSKLKNFSSIKLQVQEFNWFEDKINDDKYKNIIKKFLKQPTVLQHGDLVLKNILINDHNEIEFIDLEWIRTNFNGFDAISLYKQGFDKKLLMQYLNVKKSEFDDLLYICKIFDFYIYEQNYLEKLYSSMTPENLLPSFSKSSYKVTDKVIQRKSQQFYFSSIGEFDLFPSIYYENEKIVLRQWVNARSFNWCKGNIRRVASRIKQMHKVKSDLKYDFDIKIKNLYQKYSNNQVFKQIDDQIINKIFNHLSNPRDLVFSHNDLHQNNVLISLNDGKVKFIDLVDAGLNSKYYDLAYLSSNLNLNEDRENHLLKCYDQNIDKKEFYKYKCIVNFCGLLWSLSLEDSSQEKENINNILKYSSYL</sequence>
<dbReference type="SUPFAM" id="SSF56112">
    <property type="entry name" value="Protein kinase-like (PK-like)"/>
    <property type="match status" value="2"/>
</dbReference>
<gene>
    <name evidence="2" type="ORF">NCTC10179_00463</name>
</gene>
<keyword evidence="3" id="KW-1185">Reference proteome</keyword>
<keyword evidence="2" id="KW-0808">Transferase</keyword>
<protein>
    <submittedName>
        <fullName evidence="2">Aminoglycoside phosphotransferase</fullName>
    </submittedName>
</protein>
<dbReference type="GO" id="GO:0004305">
    <property type="term" value="F:ethanolamine kinase activity"/>
    <property type="evidence" value="ECO:0007669"/>
    <property type="project" value="TreeGrafter"/>
</dbReference>
<dbReference type="OrthoDB" id="396476at2"/>
<dbReference type="AlphaFoldDB" id="A0A449B6Z5"/>
<dbReference type="GO" id="GO:0005737">
    <property type="term" value="C:cytoplasm"/>
    <property type="evidence" value="ECO:0007669"/>
    <property type="project" value="TreeGrafter"/>
</dbReference>
<dbReference type="RefSeq" id="WP_036434748.1">
    <property type="nucleotide sequence ID" value="NZ_LR215039.1"/>
</dbReference>
<dbReference type="InterPro" id="IPR011009">
    <property type="entry name" value="Kinase-like_dom_sf"/>
</dbReference>
<organism evidence="2 3">
    <name type="scientific">Mycoplasmopsis columboralis</name>
    <dbReference type="NCBI Taxonomy" id="171282"/>
    <lineage>
        <taxon>Bacteria</taxon>
        <taxon>Bacillati</taxon>
        <taxon>Mycoplasmatota</taxon>
        <taxon>Mycoplasmoidales</taxon>
        <taxon>Metamycoplasmataceae</taxon>
        <taxon>Mycoplasmopsis</taxon>
    </lineage>
</organism>
<dbReference type="Proteomes" id="UP000289497">
    <property type="component" value="Chromosome"/>
</dbReference>
<name>A0A449B6Z5_9BACT</name>
<dbReference type="InterPro" id="IPR002575">
    <property type="entry name" value="Aminoglycoside_PTrfase"/>
</dbReference>
<feature type="domain" description="Aminoglycoside phosphotransferase" evidence="1">
    <location>
        <begin position="335"/>
        <end position="404"/>
    </location>
</feature>
<dbReference type="PANTHER" id="PTHR22603:SF66">
    <property type="entry name" value="ETHANOLAMINE KINASE"/>
    <property type="match status" value="1"/>
</dbReference>
<dbReference type="EMBL" id="LR215039">
    <property type="protein sequence ID" value="VEU76288.1"/>
    <property type="molecule type" value="Genomic_DNA"/>
</dbReference>
<dbReference type="GO" id="GO:0006646">
    <property type="term" value="P:phosphatidylethanolamine biosynthetic process"/>
    <property type="evidence" value="ECO:0007669"/>
    <property type="project" value="TreeGrafter"/>
</dbReference>
<reference evidence="2 3" key="1">
    <citation type="submission" date="2019-01" db="EMBL/GenBank/DDBJ databases">
        <authorList>
            <consortium name="Pathogen Informatics"/>
        </authorList>
    </citation>
    <scope>NUCLEOTIDE SEQUENCE [LARGE SCALE GENOMIC DNA]</scope>
    <source>
        <strain evidence="2 3">NCTC10179</strain>
    </source>
</reference>
<dbReference type="Gene3D" id="3.90.1200.10">
    <property type="match status" value="2"/>
</dbReference>
<evidence type="ECO:0000313" key="2">
    <source>
        <dbReference type="EMBL" id="VEU76288.1"/>
    </source>
</evidence>
<dbReference type="PANTHER" id="PTHR22603">
    <property type="entry name" value="CHOLINE/ETHANOALAMINE KINASE"/>
    <property type="match status" value="1"/>
</dbReference>
<accession>A0A449B6Z5</accession>
<dbReference type="Pfam" id="PF01636">
    <property type="entry name" value="APH"/>
    <property type="match status" value="1"/>
</dbReference>
<dbReference type="KEGG" id="mcou:NCTC10179_00463"/>
<evidence type="ECO:0000313" key="3">
    <source>
        <dbReference type="Proteomes" id="UP000289497"/>
    </source>
</evidence>
<evidence type="ECO:0000259" key="1">
    <source>
        <dbReference type="Pfam" id="PF01636"/>
    </source>
</evidence>